<keyword evidence="7 13" id="KW-0863">Zinc-finger</keyword>
<comment type="catalytic activity">
    <reaction evidence="1 13">
        <text>S-ubiquitinyl-[E2 ubiquitin-conjugating enzyme]-L-cysteine + [acceptor protein]-L-lysine = [E2 ubiquitin-conjugating enzyme]-L-cysteine + N(6)-ubiquitinyl-[acceptor protein]-L-lysine.</text>
        <dbReference type="EC" id="2.3.2.27"/>
    </reaction>
</comment>
<evidence type="ECO:0000313" key="15">
    <source>
        <dbReference type="EMBL" id="KAL0482427.1"/>
    </source>
</evidence>
<dbReference type="Pfam" id="PF07574">
    <property type="entry name" value="SMC_Nse1"/>
    <property type="match status" value="1"/>
</dbReference>
<keyword evidence="5 13" id="KW-0479">Metal-binding</keyword>
<proteinExistence type="inferred from homology"/>
<keyword evidence="8 13" id="KW-0833">Ubl conjugation pathway</keyword>
<accession>A0AAW2YZG9</accession>
<dbReference type="GO" id="GO:0005634">
    <property type="term" value="C:nucleus"/>
    <property type="evidence" value="ECO:0007669"/>
    <property type="project" value="UniProtKB-SubCell"/>
</dbReference>
<dbReference type="AlphaFoldDB" id="A0AAW2YZG9"/>
<evidence type="ECO:0000256" key="10">
    <source>
        <dbReference type="ARBA" id="ARBA00023172"/>
    </source>
</evidence>
<evidence type="ECO:0000256" key="12">
    <source>
        <dbReference type="ARBA" id="ARBA00023242"/>
    </source>
</evidence>
<evidence type="ECO:0000256" key="13">
    <source>
        <dbReference type="RuleBase" id="RU368018"/>
    </source>
</evidence>
<dbReference type="EMBL" id="JAOPGA020000849">
    <property type="protein sequence ID" value="KAL0482427.1"/>
    <property type="molecule type" value="Genomic_DNA"/>
</dbReference>
<sequence>MEHMTETHRHLLQFIMKEGYLSKKKLNDTLDNYKVQHEYKGRDRVDEDFTRTINNAIGPMHLAIKAMVHPRSKDIYFAIINEQDDEISKLATQYNAHEVQLFKQILNAIVENENSSITTTDAVNLRDNKSMNIEETEKVLNSFAKDGWIEKKKDEVWFGIRTLLELRMYLLNEFEVDTQDL</sequence>
<evidence type="ECO:0000256" key="6">
    <source>
        <dbReference type="ARBA" id="ARBA00022763"/>
    </source>
</evidence>
<evidence type="ECO:0000256" key="4">
    <source>
        <dbReference type="ARBA" id="ARBA00022679"/>
    </source>
</evidence>
<protein>
    <recommendedName>
        <fullName evidence="13">Non-structural maintenance of chromosomes element 1 homolog</fullName>
        <ecNumber evidence="13">2.3.2.27</ecNumber>
    </recommendedName>
</protein>
<comment type="caution">
    <text evidence="15">The sequence shown here is derived from an EMBL/GenBank/DDBJ whole genome shotgun (WGS) entry which is preliminary data.</text>
</comment>
<keyword evidence="9 13" id="KW-0862">Zinc</keyword>
<evidence type="ECO:0000313" key="14">
    <source>
        <dbReference type="EMBL" id="KAL0477603.1"/>
    </source>
</evidence>
<evidence type="ECO:0000313" key="16">
    <source>
        <dbReference type="Proteomes" id="UP001431209"/>
    </source>
</evidence>
<comment type="subcellular location">
    <subcellularLocation>
        <location evidence="2 13">Nucleus</location>
    </subcellularLocation>
</comment>
<evidence type="ECO:0000256" key="2">
    <source>
        <dbReference type="ARBA" id="ARBA00004123"/>
    </source>
</evidence>
<dbReference type="EC" id="2.3.2.27" evidence="13"/>
<evidence type="ECO:0000256" key="9">
    <source>
        <dbReference type="ARBA" id="ARBA00022833"/>
    </source>
</evidence>
<keyword evidence="6 13" id="KW-0227">DNA damage</keyword>
<dbReference type="PANTHER" id="PTHR20973:SF0">
    <property type="entry name" value="NON-STRUCTURAL MAINTENANCE OF CHROMOSOMES ELEMENT 1 HOMOLOG"/>
    <property type="match status" value="1"/>
</dbReference>
<keyword evidence="10 13" id="KW-0233">DNA recombination</keyword>
<keyword evidence="12 13" id="KW-0539">Nucleus</keyword>
<dbReference type="Proteomes" id="UP001431209">
    <property type="component" value="Unassembled WGS sequence"/>
</dbReference>
<dbReference type="PANTHER" id="PTHR20973">
    <property type="entry name" value="NON-SMC ELEMENT 1-RELATED"/>
    <property type="match status" value="1"/>
</dbReference>
<evidence type="ECO:0000256" key="11">
    <source>
        <dbReference type="ARBA" id="ARBA00023204"/>
    </source>
</evidence>
<dbReference type="GO" id="GO:0061630">
    <property type="term" value="F:ubiquitin protein ligase activity"/>
    <property type="evidence" value="ECO:0007669"/>
    <property type="project" value="UniProtKB-EC"/>
</dbReference>
<dbReference type="FunFam" id="1.10.10.10:FF:000270">
    <property type="entry name" value="Non-structural maintenance of chromosomes element 1 homolog"/>
    <property type="match status" value="1"/>
</dbReference>
<keyword evidence="16" id="KW-1185">Reference proteome</keyword>
<evidence type="ECO:0000256" key="5">
    <source>
        <dbReference type="ARBA" id="ARBA00022723"/>
    </source>
</evidence>
<dbReference type="GO" id="GO:0008270">
    <property type="term" value="F:zinc ion binding"/>
    <property type="evidence" value="ECO:0007669"/>
    <property type="project" value="UniProtKB-KW"/>
</dbReference>
<evidence type="ECO:0000256" key="1">
    <source>
        <dbReference type="ARBA" id="ARBA00000900"/>
    </source>
</evidence>
<gene>
    <name evidence="15" type="ORF">AKO1_000531</name>
    <name evidence="14" type="ORF">AKO1_015439</name>
</gene>
<keyword evidence="4 13" id="KW-0808">Transferase</keyword>
<comment type="subunit">
    <text evidence="13">Component of the Smc5-Smc6 complex.</text>
</comment>
<dbReference type="GO" id="GO:0000724">
    <property type="term" value="P:double-strand break repair via homologous recombination"/>
    <property type="evidence" value="ECO:0007669"/>
    <property type="project" value="TreeGrafter"/>
</dbReference>
<evidence type="ECO:0000256" key="8">
    <source>
        <dbReference type="ARBA" id="ARBA00022786"/>
    </source>
</evidence>
<organism evidence="15 16">
    <name type="scientific">Acrasis kona</name>
    <dbReference type="NCBI Taxonomy" id="1008807"/>
    <lineage>
        <taxon>Eukaryota</taxon>
        <taxon>Discoba</taxon>
        <taxon>Heterolobosea</taxon>
        <taxon>Tetramitia</taxon>
        <taxon>Eutetramitia</taxon>
        <taxon>Acrasidae</taxon>
        <taxon>Acrasis</taxon>
    </lineage>
</organism>
<evidence type="ECO:0000256" key="3">
    <source>
        <dbReference type="ARBA" id="ARBA00010258"/>
    </source>
</evidence>
<dbReference type="InterPro" id="IPR011513">
    <property type="entry name" value="Nse1"/>
</dbReference>
<name>A0AAW2YZG9_9EUKA</name>
<reference evidence="15 16" key="1">
    <citation type="submission" date="2024-03" db="EMBL/GenBank/DDBJ databases">
        <title>The Acrasis kona genome and developmental transcriptomes reveal deep origins of eukaryotic multicellular pathways.</title>
        <authorList>
            <person name="Sheikh S."/>
            <person name="Fu C.-J."/>
            <person name="Brown M.W."/>
            <person name="Baldauf S.L."/>
        </authorList>
    </citation>
    <scope>NUCLEOTIDE SEQUENCE [LARGE SCALE GENOMIC DNA]</scope>
    <source>
        <strain evidence="15 16">ATCC MYA-3509</strain>
    </source>
</reference>
<comment type="similarity">
    <text evidence="3 13">Belongs to the NSE1 family.</text>
</comment>
<dbReference type="Gene3D" id="3.90.1150.220">
    <property type="match status" value="1"/>
</dbReference>
<dbReference type="EMBL" id="JAOPGA020000202">
    <property type="protein sequence ID" value="KAL0477603.1"/>
    <property type="molecule type" value="Genomic_DNA"/>
</dbReference>
<dbReference type="Gene3D" id="1.10.10.10">
    <property type="entry name" value="Winged helix-like DNA-binding domain superfamily/Winged helix DNA-binding domain"/>
    <property type="match status" value="1"/>
</dbReference>
<dbReference type="InterPro" id="IPR036388">
    <property type="entry name" value="WH-like_DNA-bd_sf"/>
</dbReference>
<evidence type="ECO:0000256" key="7">
    <source>
        <dbReference type="ARBA" id="ARBA00022771"/>
    </source>
</evidence>
<keyword evidence="11 13" id="KW-0234">DNA repair</keyword>
<dbReference type="GO" id="GO:0030915">
    <property type="term" value="C:Smc5-Smc6 complex"/>
    <property type="evidence" value="ECO:0007669"/>
    <property type="project" value="UniProtKB-UniRule"/>
</dbReference>